<reference evidence="4" key="2">
    <citation type="submission" date="2021-04" db="EMBL/GenBank/DDBJ databases">
        <authorList>
            <person name="Gilroy R."/>
        </authorList>
    </citation>
    <scope>NUCLEOTIDE SEQUENCE</scope>
    <source>
        <strain evidence="4">14975</strain>
    </source>
</reference>
<organism evidence="4 5">
    <name type="scientific">Candidatus Akkermansia intestinigallinarum</name>
    <dbReference type="NCBI Taxonomy" id="2838431"/>
    <lineage>
        <taxon>Bacteria</taxon>
        <taxon>Pseudomonadati</taxon>
        <taxon>Verrucomicrobiota</taxon>
        <taxon>Verrucomicrobiia</taxon>
        <taxon>Verrucomicrobiales</taxon>
        <taxon>Akkermansiaceae</taxon>
        <taxon>Akkermansia</taxon>
    </lineage>
</organism>
<proteinExistence type="predicted"/>
<dbReference type="Gene3D" id="1.25.40.20">
    <property type="entry name" value="Ankyrin repeat-containing domain"/>
    <property type="match status" value="2"/>
</dbReference>
<evidence type="ECO:0000256" key="2">
    <source>
        <dbReference type="ARBA" id="ARBA00023043"/>
    </source>
</evidence>
<sequence length="653" mass="70805">MIGSGARRALLLLSAGVAMCGCGEAPRGHATEEAAVEFAELRDSINPETLVDLDETQIAALRSLIRHFAETADARYCLPTGEGGYNMLHLACFFKKPELARCLLIDGADPNARATDKDFDGHDVPGDTPLSFALTEYGLGEDDPAVTERLLEVLVAGGADLRLDGPSCTPLLIVACRQSHESVLLKLLDLGLPVTDMIGVGERSIPCTAAPAANGWSKALVRLLDALPHGSADNSALNVLAEAAVGAAPGSLDCMKLLIARGADVNAPGCEGETPLYAAAKLNYELRHSMDALSRDTEERCRRLEEAIALLLREGADPLLAAGSADSNEFPGFTAADFIASSPQLLEKLRREQLEFTPPTQNFSSGIALLSEICRYSLYPDFRLRDEDFDRVAAALTPTPEMAQSELCEMAIPKALAMLARHDPERCAELIQRLPLWQHPSEEAPGAELCHHLYALLVQSIRDTPDLVLPADFIKAQAEKALAEDDGELSALLLELLARCPDAEPAIEPLLNDERLPLAAGAWRALLLCRGLPTGQDQNVQEWLNRHGRTADSEVLARALRLSSLQELWFGKLSRQQIEQLLQDIAELGIPRAETFYRELSQNLDRPDKLDELAAGMASAAFELEMATSRYIFRHADAFLAPISATASEAHHE</sequence>
<name>A0A9D1VAZ3_9BACT</name>
<protein>
    <recommendedName>
        <fullName evidence="6">Ankyrin repeat domain-containing protein</fullName>
    </recommendedName>
</protein>
<dbReference type="Pfam" id="PF00023">
    <property type="entry name" value="Ank"/>
    <property type="match status" value="1"/>
</dbReference>
<dbReference type="SMART" id="SM00248">
    <property type="entry name" value="ANK"/>
    <property type="match status" value="5"/>
</dbReference>
<dbReference type="InterPro" id="IPR050745">
    <property type="entry name" value="Multifunctional_regulatory"/>
</dbReference>
<keyword evidence="2 3" id="KW-0040">ANK repeat</keyword>
<dbReference type="PROSITE" id="PS51257">
    <property type="entry name" value="PROKAR_LIPOPROTEIN"/>
    <property type="match status" value="1"/>
</dbReference>
<evidence type="ECO:0000313" key="4">
    <source>
        <dbReference type="EMBL" id="HIX19644.1"/>
    </source>
</evidence>
<dbReference type="PANTHER" id="PTHR24189">
    <property type="entry name" value="MYOTROPHIN"/>
    <property type="match status" value="1"/>
</dbReference>
<evidence type="ECO:0008006" key="6">
    <source>
        <dbReference type="Google" id="ProtNLM"/>
    </source>
</evidence>
<dbReference type="EMBL" id="DXFQ01000056">
    <property type="protein sequence ID" value="HIX19644.1"/>
    <property type="molecule type" value="Genomic_DNA"/>
</dbReference>
<reference evidence="4" key="1">
    <citation type="journal article" date="2021" name="PeerJ">
        <title>Extensive microbial diversity within the chicken gut microbiome revealed by metagenomics and culture.</title>
        <authorList>
            <person name="Gilroy R."/>
            <person name="Ravi A."/>
            <person name="Getino M."/>
            <person name="Pursley I."/>
            <person name="Horton D.L."/>
            <person name="Alikhan N.F."/>
            <person name="Baker D."/>
            <person name="Gharbi K."/>
            <person name="Hall N."/>
            <person name="Watson M."/>
            <person name="Adriaenssens E.M."/>
            <person name="Foster-Nyarko E."/>
            <person name="Jarju S."/>
            <person name="Secka A."/>
            <person name="Antonio M."/>
            <person name="Oren A."/>
            <person name="Chaudhuri R.R."/>
            <person name="La Ragione R."/>
            <person name="Hildebrand F."/>
            <person name="Pallen M.J."/>
        </authorList>
    </citation>
    <scope>NUCLEOTIDE SEQUENCE</scope>
    <source>
        <strain evidence="4">14975</strain>
    </source>
</reference>
<evidence type="ECO:0000256" key="3">
    <source>
        <dbReference type="PROSITE-ProRule" id="PRU00023"/>
    </source>
</evidence>
<dbReference type="SUPFAM" id="SSF48403">
    <property type="entry name" value="Ankyrin repeat"/>
    <property type="match status" value="1"/>
</dbReference>
<dbReference type="InterPro" id="IPR002110">
    <property type="entry name" value="Ankyrin_rpt"/>
</dbReference>
<accession>A0A9D1VAZ3</accession>
<gene>
    <name evidence="4" type="ORF">H9862_03465</name>
</gene>
<dbReference type="InterPro" id="IPR036770">
    <property type="entry name" value="Ankyrin_rpt-contain_sf"/>
</dbReference>
<evidence type="ECO:0000256" key="1">
    <source>
        <dbReference type="ARBA" id="ARBA00022737"/>
    </source>
</evidence>
<dbReference type="PROSITE" id="PS50088">
    <property type="entry name" value="ANK_REPEAT"/>
    <property type="match status" value="1"/>
</dbReference>
<keyword evidence="1" id="KW-0677">Repeat</keyword>
<feature type="repeat" description="ANK" evidence="3">
    <location>
        <begin position="83"/>
        <end position="115"/>
    </location>
</feature>
<dbReference type="Proteomes" id="UP000823964">
    <property type="component" value="Unassembled WGS sequence"/>
</dbReference>
<comment type="caution">
    <text evidence="4">The sequence shown here is derived from an EMBL/GenBank/DDBJ whole genome shotgun (WGS) entry which is preliminary data.</text>
</comment>
<evidence type="ECO:0000313" key="5">
    <source>
        <dbReference type="Proteomes" id="UP000823964"/>
    </source>
</evidence>
<dbReference type="AlphaFoldDB" id="A0A9D1VAZ3"/>